<evidence type="ECO:0000313" key="2">
    <source>
        <dbReference type="Proteomes" id="UP000050343"/>
    </source>
</evidence>
<dbReference type="EMBL" id="JPUO02000165">
    <property type="protein sequence ID" value="OQP78888.1"/>
    <property type="molecule type" value="Genomic_DNA"/>
</dbReference>
<reference evidence="1 2" key="1">
    <citation type="journal article" date="2016" name="Plant Pathol.">
        <title>Genetic characterization of strains named as Xanthomonas axonopodis pv. dieffenbachiae leads to a taxonomic revision of the X. axonopodis species complex.</title>
        <authorList>
            <person name="Constantin E.C."/>
            <person name="Cleenwerck I."/>
            <person name="Maes M."/>
            <person name="Baeyen S."/>
            <person name="Van Malderghem C."/>
            <person name="De Vos P."/>
            <person name="Cottyn B."/>
        </authorList>
    </citation>
    <scope>NUCLEOTIDE SEQUENCE [LARGE SCALE GENOMIC DNA]</scope>
    <source>
        <strain evidence="2">LMG9055</strain>
    </source>
</reference>
<evidence type="ECO:0000313" key="1">
    <source>
        <dbReference type="EMBL" id="OQP78888.1"/>
    </source>
</evidence>
<dbReference type="AlphaFoldDB" id="A0A1V9H7N2"/>
<protein>
    <submittedName>
        <fullName evidence="1">Uncharacterized protein</fullName>
    </submittedName>
</protein>
<dbReference type="Proteomes" id="UP000050343">
    <property type="component" value="Unassembled WGS sequence"/>
</dbReference>
<accession>A0A1V9H7N2</accession>
<comment type="caution">
    <text evidence="1">The sequence shown here is derived from an EMBL/GenBank/DDBJ whole genome shotgun (WGS) entry which is preliminary data.</text>
</comment>
<organism evidence="1 2">
    <name type="scientific">Xanthomonas phaseoli pv. syngonii LMG 9055</name>
    <dbReference type="NCBI Taxonomy" id="1437878"/>
    <lineage>
        <taxon>Bacteria</taxon>
        <taxon>Pseudomonadati</taxon>
        <taxon>Pseudomonadota</taxon>
        <taxon>Gammaproteobacteria</taxon>
        <taxon>Lysobacterales</taxon>
        <taxon>Lysobacteraceae</taxon>
        <taxon>Xanthomonas</taxon>
    </lineage>
</organism>
<gene>
    <name evidence="1" type="ORF">IA54_006165</name>
</gene>
<name>A0A1V9H7N2_9XANT</name>
<sequence length="140" mass="15957">MLECFTNFIVVKLYQAPKRRHFRAEGLELRILKLLGLTSFELKESDDKAQRSAFFLEPGTHLIQWDNQPALFIPEDNFIYDANVATQLAWVGYLDGLLGFAINGFFEGNRSVRLTDSVGKVAQRILSDLQKYLCRSGSSH</sequence>
<proteinExistence type="predicted"/>
<reference evidence="1 2" key="2">
    <citation type="journal article" date="2017" name="Plant Pathol.">
        <title>Pathogenicity and virulence gene content of Xanthomonas strains infecting Araceae, formerly known as Xanthomonas axonopodis pv. dieffenbachiae.</title>
        <authorList>
            <person name="Constantin E.C."/>
            <person name="Haegeman A."/>
            <person name="Van Vaerenbergh J."/>
            <person name="Baeyen S."/>
            <person name="Van Malderghem C."/>
            <person name="Maes M."/>
            <person name="Cottyn B."/>
        </authorList>
    </citation>
    <scope>NUCLEOTIDE SEQUENCE [LARGE SCALE GENOMIC DNA]</scope>
    <source>
        <strain evidence="2">LMG9055</strain>
    </source>
</reference>